<proteinExistence type="predicted"/>
<accession>A0A316DZ27</accession>
<sequence length="56" mass="6922">MSIFTMNNDLYHHCIYLVFWKKRYVELPYFGGKRINNELIFWTIKKVRLTLLLNLN</sequence>
<reference evidence="1 2" key="1">
    <citation type="submission" date="2018-05" db="EMBL/GenBank/DDBJ databases">
        <title>Genomic Encyclopedia of Archaeal and Bacterial Type Strains, Phase II (KMG-II): from individual species to whole genera.</title>
        <authorList>
            <person name="Goeker M."/>
        </authorList>
    </citation>
    <scope>NUCLEOTIDE SEQUENCE [LARGE SCALE GENOMIC DNA]</scope>
    <source>
        <strain evidence="1 2">DSM 22214</strain>
    </source>
</reference>
<evidence type="ECO:0000313" key="1">
    <source>
        <dbReference type="EMBL" id="PWK15760.1"/>
    </source>
</evidence>
<dbReference type="Proteomes" id="UP000245489">
    <property type="component" value="Unassembled WGS sequence"/>
</dbReference>
<comment type="caution">
    <text evidence="1">The sequence shown here is derived from an EMBL/GenBank/DDBJ whole genome shotgun (WGS) entry which is preliminary data.</text>
</comment>
<dbReference type="AlphaFoldDB" id="A0A316DZ27"/>
<evidence type="ECO:0000313" key="2">
    <source>
        <dbReference type="Proteomes" id="UP000245489"/>
    </source>
</evidence>
<gene>
    <name evidence="1" type="ORF">LV89_04960</name>
</gene>
<dbReference type="EMBL" id="QGGO01000055">
    <property type="protein sequence ID" value="PWK15760.1"/>
    <property type="molecule type" value="Genomic_DNA"/>
</dbReference>
<protein>
    <submittedName>
        <fullName evidence="1">Uncharacterized protein</fullName>
    </submittedName>
</protein>
<keyword evidence="2" id="KW-1185">Reference proteome</keyword>
<organism evidence="1 2">
    <name type="scientific">Arcicella aurantiaca</name>
    <dbReference type="NCBI Taxonomy" id="591202"/>
    <lineage>
        <taxon>Bacteria</taxon>
        <taxon>Pseudomonadati</taxon>
        <taxon>Bacteroidota</taxon>
        <taxon>Cytophagia</taxon>
        <taxon>Cytophagales</taxon>
        <taxon>Flectobacillaceae</taxon>
        <taxon>Arcicella</taxon>
    </lineage>
</organism>
<name>A0A316DZ27_9BACT</name>